<feature type="region of interest" description="Disordered" evidence="1">
    <location>
        <begin position="38"/>
        <end position="57"/>
    </location>
</feature>
<evidence type="ECO:0000256" key="1">
    <source>
        <dbReference type="SAM" id="MobiDB-lite"/>
    </source>
</evidence>
<dbReference type="AlphaFoldDB" id="A0A5Q3QFH0"/>
<sequence>MTRSRVRRMLRLTQAGHLHGLVGDLYEAITRLPDRLAALPPEQRPRGPLGAGSPARRHLPAVPFTTPATVAAVVLGWREPADRPALLTTLVCSATATALTAHLVRTVNLPLLLGDRPVPSPGERKAILRRWHALNHVRNIALTGAVLAAHAVIHRQDPWSSLPPR</sequence>
<gene>
    <name evidence="2" type="ORF">GIY23_08545</name>
</gene>
<dbReference type="Proteomes" id="UP000371041">
    <property type="component" value="Chromosome"/>
</dbReference>
<proteinExistence type="predicted"/>
<dbReference type="RefSeq" id="WP_154076162.1">
    <property type="nucleotide sequence ID" value="NZ_CP045929.1"/>
</dbReference>
<evidence type="ECO:0000313" key="2">
    <source>
        <dbReference type="EMBL" id="QGK69567.1"/>
    </source>
</evidence>
<dbReference type="EMBL" id="CP045929">
    <property type="protein sequence ID" value="QGK69567.1"/>
    <property type="molecule type" value="Genomic_DNA"/>
</dbReference>
<keyword evidence="3" id="KW-1185">Reference proteome</keyword>
<accession>A0A5Q3QFH0</accession>
<protein>
    <submittedName>
        <fullName evidence="2">DUF1772 domain-containing protein</fullName>
    </submittedName>
</protein>
<evidence type="ECO:0000313" key="3">
    <source>
        <dbReference type="Proteomes" id="UP000371041"/>
    </source>
</evidence>
<reference evidence="3" key="1">
    <citation type="submission" date="2019-11" db="EMBL/GenBank/DDBJ databases">
        <title>The complete genome sequence of Saccharopolyspora sp. E2A.</title>
        <authorList>
            <person name="Zhang G."/>
        </authorList>
    </citation>
    <scope>NUCLEOTIDE SEQUENCE [LARGE SCALE GENOMIC DNA]</scope>
    <source>
        <strain evidence="3">E2A</strain>
    </source>
</reference>
<dbReference type="KEGG" id="sace:GIY23_08545"/>
<name>A0A5Q3QFH0_9PSEU</name>
<organism evidence="2 3">
    <name type="scientific">Allosaccharopolyspora coralli</name>
    <dbReference type="NCBI Taxonomy" id="2665642"/>
    <lineage>
        <taxon>Bacteria</taxon>
        <taxon>Bacillati</taxon>
        <taxon>Actinomycetota</taxon>
        <taxon>Actinomycetes</taxon>
        <taxon>Pseudonocardiales</taxon>
        <taxon>Pseudonocardiaceae</taxon>
        <taxon>Allosaccharopolyspora</taxon>
    </lineage>
</organism>